<dbReference type="Pfam" id="PF01762">
    <property type="entry name" value="Galactosyl_T"/>
    <property type="match status" value="1"/>
</dbReference>
<evidence type="ECO:0000256" key="1">
    <source>
        <dbReference type="ARBA" id="ARBA00004323"/>
    </source>
</evidence>
<name>A0ABM0MCK3_SACKO</name>
<dbReference type="Gene3D" id="3.90.550.50">
    <property type="match status" value="1"/>
</dbReference>
<keyword evidence="5" id="KW-0812">Transmembrane</keyword>
<evidence type="ECO:0000313" key="12">
    <source>
        <dbReference type="RefSeq" id="XP_006817744.1"/>
    </source>
</evidence>
<keyword evidence="7" id="KW-1133">Transmembrane helix</keyword>
<comment type="similarity">
    <text evidence="2 10">Belongs to the glycosyltransferase 31 family.</text>
</comment>
<organism evidence="11 12">
    <name type="scientific">Saccoglossus kowalevskii</name>
    <name type="common">Acorn worm</name>
    <dbReference type="NCBI Taxonomy" id="10224"/>
    <lineage>
        <taxon>Eukaryota</taxon>
        <taxon>Metazoa</taxon>
        <taxon>Hemichordata</taxon>
        <taxon>Enteropneusta</taxon>
        <taxon>Harrimaniidae</taxon>
        <taxon>Saccoglossus</taxon>
    </lineage>
</organism>
<keyword evidence="3 10" id="KW-0328">Glycosyltransferase</keyword>
<evidence type="ECO:0000256" key="9">
    <source>
        <dbReference type="ARBA" id="ARBA00023136"/>
    </source>
</evidence>
<evidence type="ECO:0000256" key="6">
    <source>
        <dbReference type="ARBA" id="ARBA00022968"/>
    </source>
</evidence>
<gene>
    <name evidence="12" type="primary">LOC102804051</name>
</gene>
<evidence type="ECO:0000256" key="2">
    <source>
        <dbReference type="ARBA" id="ARBA00008661"/>
    </source>
</evidence>
<dbReference type="PANTHER" id="PTHR11214">
    <property type="entry name" value="BETA-1,3-N-ACETYLGLUCOSAMINYLTRANSFERASE"/>
    <property type="match status" value="1"/>
</dbReference>
<evidence type="ECO:0000256" key="5">
    <source>
        <dbReference type="ARBA" id="ARBA00022692"/>
    </source>
</evidence>
<evidence type="ECO:0000313" key="11">
    <source>
        <dbReference type="Proteomes" id="UP000694865"/>
    </source>
</evidence>
<keyword evidence="4" id="KW-0808">Transferase</keyword>
<reference evidence="12" key="1">
    <citation type="submission" date="2025-08" db="UniProtKB">
        <authorList>
            <consortium name="RefSeq"/>
        </authorList>
    </citation>
    <scope>IDENTIFICATION</scope>
    <source>
        <tissue evidence="12">Testes</tissue>
    </source>
</reference>
<dbReference type="RefSeq" id="XP_006817744.1">
    <property type="nucleotide sequence ID" value="XM_006817681.1"/>
</dbReference>
<dbReference type="EC" id="2.4.1.-" evidence="10"/>
<dbReference type="Proteomes" id="UP000694865">
    <property type="component" value="Unplaced"/>
</dbReference>
<evidence type="ECO:0000256" key="8">
    <source>
        <dbReference type="ARBA" id="ARBA00023034"/>
    </source>
</evidence>
<evidence type="ECO:0000256" key="10">
    <source>
        <dbReference type="RuleBase" id="RU363063"/>
    </source>
</evidence>
<proteinExistence type="inferred from homology"/>
<comment type="subcellular location">
    <subcellularLocation>
        <location evidence="1 10">Golgi apparatus membrane</location>
        <topology evidence="1 10">Single-pass type II membrane protein</topology>
    </subcellularLocation>
</comment>
<dbReference type="GeneID" id="102804051"/>
<keyword evidence="11" id="KW-1185">Reference proteome</keyword>
<evidence type="ECO:0000256" key="3">
    <source>
        <dbReference type="ARBA" id="ARBA00022676"/>
    </source>
</evidence>
<keyword evidence="8 10" id="KW-0333">Golgi apparatus</keyword>
<dbReference type="PANTHER" id="PTHR11214:SF314">
    <property type="entry name" value="HEXOSYLTRANSFERASE"/>
    <property type="match status" value="1"/>
</dbReference>
<sequence length="347" mass="39285">MSIFLRKKAAGKLIIMSLLCLMLFMAIVLKNGGHVTTTTSNPLTNYNNTTSIVSTINYEGIVTLQDMEEAMELYTTNSFPFPFIANPISRCQISPFLTMITPSSPEEFVAREFARKYRGNVQDVLQHEIIHLFIIGKPTENKNVVTAKLLNESHSYGDIILIDVLDSYKNLTLKTIMMLKWISNYCSRTKYLLKVDNDVLVNLINLIRLLESAPSSSFVTGKVSEHPFAFRRLTVKNPVTKEEWPLTNYPPVAVGTSYVISGDVVKKLYQASLYTKLLNIEDVYVGILLSVIGVRPQHNEGFRVPAERACLPKCCRYDAITYHFDGSDNLIEHYREVKLLNLTGHCM</sequence>
<evidence type="ECO:0000256" key="4">
    <source>
        <dbReference type="ARBA" id="ARBA00022679"/>
    </source>
</evidence>
<protein>
    <recommendedName>
        <fullName evidence="10">Hexosyltransferase</fullName>
        <ecNumber evidence="10">2.4.1.-</ecNumber>
    </recommendedName>
</protein>
<keyword evidence="9" id="KW-0472">Membrane</keyword>
<keyword evidence="6" id="KW-0735">Signal-anchor</keyword>
<dbReference type="InterPro" id="IPR002659">
    <property type="entry name" value="Glyco_trans_31"/>
</dbReference>
<accession>A0ABM0MCK3</accession>
<evidence type="ECO:0000256" key="7">
    <source>
        <dbReference type="ARBA" id="ARBA00022989"/>
    </source>
</evidence>